<dbReference type="InterPro" id="IPR011051">
    <property type="entry name" value="RmlC_Cupin_sf"/>
</dbReference>
<dbReference type="InterPro" id="IPR014710">
    <property type="entry name" value="RmlC-like_jellyroll"/>
</dbReference>
<dbReference type="RefSeq" id="WP_141307475.1">
    <property type="nucleotide sequence ID" value="NZ_BJND01000007.1"/>
</dbReference>
<dbReference type="EMBL" id="BJND01000007">
    <property type="protein sequence ID" value="GEC03264.1"/>
    <property type="molecule type" value="Genomic_DNA"/>
</dbReference>
<organism evidence="2 3">
    <name type="scientific">Streptomyces spinoverrucosus</name>
    <dbReference type="NCBI Taxonomy" id="284043"/>
    <lineage>
        <taxon>Bacteria</taxon>
        <taxon>Bacillati</taxon>
        <taxon>Actinomycetota</taxon>
        <taxon>Actinomycetes</taxon>
        <taxon>Kitasatosporales</taxon>
        <taxon>Streptomycetaceae</taxon>
        <taxon>Streptomyces</taxon>
    </lineage>
</organism>
<dbReference type="Pfam" id="PF18191">
    <property type="entry name" value="PnpCD_PnpD_N"/>
    <property type="match status" value="1"/>
</dbReference>
<dbReference type="SUPFAM" id="SSF51182">
    <property type="entry name" value="RmlC-like cupins"/>
    <property type="match status" value="1"/>
</dbReference>
<dbReference type="Gene3D" id="2.60.120.10">
    <property type="entry name" value="Jelly Rolls"/>
    <property type="match status" value="1"/>
</dbReference>
<reference evidence="2 3" key="1">
    <citation type="submission" date="2019-06" db="EMBL/GenBank/DDBJ databases">
        <title>Whole genome shotgun sequence of Streptomyces spinoverrucosus NBRC 14228.</title>
        <authorList>
            <person name="Hosoyama A."/>
            <person name="Uohara A."/>
            <person name="Ohji S."/>
            <person name="Ichikawa N."/>
        </authorList>
    </citation>
    <scope>NUCLEOTIDE SEQUENCE [LARGE SCALE GENOMIC DNA]</scope>
    <source>
        <strain evidence="2 3">NBRC 14228</strain>
    </source>
</reference>
<comment type="caution">
    <text evidence="2">The sequence shown here is derived from an EMBL/GenBank/DDBJ whole genome shotgun (WGS) entry which is preliminary data.</text>
</comment>
<dbReference type="Proteomes" id="UP000317881">
    <property type="component" value="Unassembled WGS sequence"/>
</dbReference>
<protein>
    <recommendedName>
        <fullName evidence="1">Hydroquinone 1,2-dioxygenase large subunit N-terminal domain-containing protein</fullName>
    </recommendedName>
</protein>
<sequence>MTTTAEPAVIASQPNETGYREYTLGQFHFRRDEYFAYITWPTGSHMMSVDSFLRAMQRDIAWDFFYGTVNFDGVFGTVNHYGKVDIFAGRYNDAYRKAELDYSETVETPLIRETFSSILDDWTNETFDPFASPHETGSAFGIKNGDNSKAVSRERVTAQRMVGLPGDAPLRSDENGYPVNRMLADVDQEEPLVEVEEGFEGEVSSFNLFAYLSRSDVTWNPSVASACKDSLFCPTTEEYILPIIHGNDRVEWFIQLSDEITWEVEDRDTGAVRARVVMKAGDVSAMPADIRHQGYSPKRSMLLVWENANPDLPDLIASGKTPTYPIDF</sequence>
<evidence type="ECO:0000313" key="3">
    <source>
        <dbReference type="Proteomes" id="UP000317881"/>
    </source>
</evidence>
<name>A0A4Y3V8T5_9ACTN</name>
<evidence type="ECO:0000259" key="1">
    <source>
        <dbReference type="Pfam" id="PF18191"/>
    </source>
</evidence>
<accession>A0A4Y3V8T5</accession>
<dbReference type="InterPro" id="IPR040908">
    <property type="entry name" value="PnpCD_PnpD_N"/>
</dbReference>
<gene>
    <name evidence="2" type="ORF">SSP24_09190</name>
</gene>
<proteinExistence type="predicted"/>
<evidence type="ECO:0000313" key="2">
    <source>
        <dbReference type="EMBL" id="GEC03264.1"/>
    </source>
</evidence>
<dbReference type="OrthoDB" id="5170066at2"/>
<feature type="domain" description="Hydroquinone 1,2-dioxygenase large subunit N-terminal" evidence="1">
    <location>
        <begin position="11"/>
        <end position="156"/>
    </location>
</feature>
<keyword evidence="3" id="KW-1185">Reference proteome</keyword>
<dbReference type="AlphaFoldDB" id="A0A4Y3V8T5"/>